<dbReference type="GO" id="GO:0004476">
    <property type="term" value="F:mannose-6-phosphate isomerase activity"/>
    <property type="evidence" value="ECO:0007669"/>
    <property type="project" value="InterPro"/>
</dbReference>
<gene>
    <name evidence="2" type="ORF">CGZ54_28375</name>
</gene>
<dbReference type="Pfam" id="PF20511">
    <property type="entry name" value="PMI_typeI_cat"/>
    <property type="match status" value="1"/>
</dbReference>
<reference evidence="2 3" key="1">
    <citation type="submission" date="2017-07" db="EMBL/GenBank/DDBJ databases">
        <title>Draft genome sequence of Enterobacter cloacae ST128, a clinical strain coproducing KPC-2 and NDM-1 carbapenemases.</title>
        <authorList>
            <person name="Li X."/>
        </authorList>
    </citation>
    <scope>NUCLEOTIDE SEQUENCE [LARGE SCALE GENOMIC DNA]</scope>
    <source>
        <strain evidence="2 3">HBY</strain>
    </source>
</reference>
<comment type="caution">
    <text evidence="2">The sequence shown here is derived from an EMBL/GenBank/DDBJ whole genome shotgun (WGS) entry which is preliminary data.</text>
</comment>
<dbReference type="Gene3D" id="2.60.120.10">
    <property type="entry name" value="Jelly Rolls"/>
    <property type="match status" value="1"/>
</dbReference>
<keyword evidence="2" id="KW-0413">Isomerase</keyword>
<feature type="domain" description="Phosphomannose isomerase type I catalytic" evidence="1">
    <location>
        <begin position="3"/>
        <end position="82"/>
    </location>
</feature>
<evidence type="ECO:0000313" key="3">
    <source>
        <dbReference type="Proteomes" id="UP000231328"/>
    </source>
</evidence>
<protein>
    <submittedName>
        <fullName evidence="2">Mannose-6-phosphate isomerase</fullName>
    </submittedName>
</protein>
<dbReference type="GO" id="GO:0008270">
    <property type="term" value="F:zinc ion binding"/>
    <property type="evidence" value="ECO:0007669"/>
    <property type="project" value="InterPro"/>
</dbReference>
<proteinExistence type="predicted"/>
<organism evidence="2 3">
    <name type="scientific">Enterobacter hormaechei</name>
    <dbReference type="NCBI Taxonomy" id="158836"/>
    <lineage>
        <taxon>Bacteria</taxon>
        <taxon>Pseudomonadati</taxon>
        <taxon>Pseudomonadota</taxon>
        <taxon>Gammaproteobacteria</taxon>
        <taxon>Enterobacterales</taxon>
        <taxon>Enterobacteriaceae</taxon>
        <taxon>Enterobacter</taxon>
        <taxon>Enterobacter cloacae complex</taxon>
    </lineage>
</organism>
<feature type="non-terminal residue" evidence="2">
    <location>
        <position position="82"/>
    </location>
</feature>
<dbReference type="Proteomes" id="UP000231328">
    <property type="component" value="Unassembled WGS sequence"/>
</dbReference>
<evidence type="ECO:0000313" key="2">
    <source>
        <dbReference type="EMBL" id="PJG36441.1"/>
    </source>
</evidence>
<dbReference type="InterPro" id="IPR011051">
    <property type="entry name" value="RmlC_Cupin_sf"/>
</dbReference>
<evidence type="ECO:0000259" key="1">
    <source>
        <dbReference type="Pfam" id="PF20511"/>
    </source>
</evidence>
<name>A0AAP8GFK8_9ENTR</name>
<dbReference type="AlphaFoldDB" id="A0AAP8GFK8"/>
<accession>A0AAP8GFK8</accession>
<dbReference type="InterPro" id="IPR014710">
    <property type="entry name" value="RmlC-like_jellyroll"/>
</dbReference>
<dbReference type="InterPro" id="IPR046457">
    <property type="entry name" value="PMI_typeI_cat"/>
</dbReference>
<sequence length="82" mass="9406">MALFLQPVFKDRIWGGHALKAFNYDIPNETTGECWAISAHPNGPNTIINGPYKDMTLDQLWSQHRELFDNDSRDSFPLLTKV</sequence>
<dbReference type="SUPFAM" id="SSF51182">
    <property type="entry name" value="RmlC-like cupins"/>
    <property type="match status" value="1"/>
</dbReference>
<dbReference type="EMBL" id="NMVR01000243">
    <property type="protein sequence ID" value="PJG36441.1"/>
    <property type="molecule type" value="Genomic_DNA"/>
</dbReference>
<dbReference type="RefSeq" id="WP_347400537.1">
    <property type="nucleotide sequence ID" value="NZ_NMVR01000243.1"/>
</dbReference>